<feature type="domain" description="Tyrosine-protein phosphatase" evidence="2">
    <location>
        <begin position="187"/>
        <end position="413"/>
    </location>
</feature>
<proteinExistence type="predicted"/>
<dbReference type="InterPro" id="IPR016130">
    <property type="entry name" value="Tyr_Pase_AS"/>
</dbReference>
<dbReference type="SMART" id="SM00404">
    <property type="entry name" value="PTPc_motif"/>
    <property type="match status" value="1"/>
</dbReference>
<evidence type="ECO:0000259" key="3">
    <source>
        <dbReference type="PROSITE" id="PS50056"/>
    </source>
</evidence>
<dbReference type="InterPro" id="IPR000242">
    <property type="entry name" value="PTP_cat"/>
</dbReference>
<protein>
    <submittedName>
        <fullName evidence="5 6">SH2 domain-containing protein</fullName>
    </submittedName>
</protein>
<feature type="compositionally biased region" description="Pro residues" evidence="1">
    <location>
        <begin position="529"/>
        <end position="549"/>
    </location>
</feature>
<feature type="domain" description="Tyrosine specific protein phosphatases" evidence="3">
    <location>
        <begin position="330"/>
        <end position="404"/>
    </location>
</feature>
<feature type="region of interest" description="Disordered" evidence="1">
    <location>
        <begin position="529"/>
        <end position="559"/>
    </location>
</feature>
<dbReference type="InterPro" id="IPR029021">
    <property type="entry name" value="Prot-tyrosine_phosphatase-like"/>
</dbReference>
<keyword evidence="4" id="KW-1185">Reference proteome</keyword>
<dbReference type="Proteomes" id="UP000887569">
    <property type="component" value="Unplaced"/>
</dbReference>
<reference evidence="5 6" key="1">
    <citation type="submission" date="2022-11" db="UniProtKB">
        <authorList>
            <consortium name="WormBaseParasite"/>
        </authorList>
    </citation>
    <scope>IDENTIFICATION</scope>
</reference>
<dbReference type="PROSITE" id="PS50056">
    <property type="entry name" value="TYR_PHOSPHATASE_2"/>
    <property type="match status" value="1"/>
</dbReference>
<organism evidence="4 5">
    <name type="scientific">Parascaris univalens</name>
    <name type="common">Nematode worm</name>
    <dbReference type="NCBI Taxonomy" id="6257"/>
    <lineage>
        <taxon>Eukaryota</taxon>
        <taxon>Metazoa</taxon>
        <taxon>Ecdysozoa</taxon>
        <taxon>Nematoda</taxon>
        <taxon>Chromadorea</taxon>
        <taxon>Rhabditida</taxon>
        <taxon>Spirurina</taxon>
        <taxon>Ascaridomorpha</taxon>
        <taxon>Ascaridoidea</taxon>
        <taxon>Ascarididae</taxon>
        <taxon>Parascaris</taxon>
    </lineage>
</organism>
<dbReference type="InterPro" id="IPR003595">
    <property type="entry name" value="Tyr_Pase_cat"/>
</dbReference>
<evidence type="ECO:0000313" key="4">
    <source>
        <dbReference type="Proteomes" id="UP000887569"/>
    </source>
</evidence>
<evidence type="ECO:0000313" key="6">
    <source>
        <dbReference type="WBParaSite" id="PgB01_g012_t06"/>
    </source>
</evidence>
<dbReference type="PROSITE" id="PS50055">
    <property type="entry name" value="TYR_PHOSPHATASE_PTP"/>
    <property type="match status" value="1"/>
</dbReference>
<dbReference type="PANTHER" id="PTHR46163">
    <property type="entry name" value="TYROSINE-PROTEIN PHOSPHATASE-RELATED"/>
    <property type="match status" value="1"/>
</dbReference>
<dbReference type="PRINTS" id="PR00700">
    <property type="entry name" value="PRTYPHPHTASE"/>
</dbReference>
<sequence length="614" mass="69415">NHLLHWKCRRAERCSCFNMTDSRKAMMDKFEKMKARQNAAKENRNRRLNQELCSLRGKQRKSGEVSSRRLKKKNIWNVEKKDDDMSSKRDRKYMTNLIDGIFMSLRERKRKRYIDEKCKKGKIKSISTPDETKLSRDFPSTDAQKESFCKFLSEIFGLGVQGLLQQYQTYLKTYVPPDVTRVAFDKNMERNRYKDVVCIDQTRVILKNTNQDYIHASHVRGEPFVNPFICTQGPMKNTVDDFWIMVMQERVSHIFMLCNVTESGKSRCAQYWPPDVGGKAEHAGVIIRNLHVDDDDSTLVITKLDAEGRGEHLSLKHLRWKNWPDKGVPLSVLAPFRLLTMSRQSTNRPTIVHCSAGIGRTGCIVATEMCIQLLLTLKPFSIIRAIQQLRTMRVSCVQTDTQFVYVVRCLLAYASTCGVMQNKPLLSQKAVKFQAEYDAYFGVKEAEEATAGARKESPKAANAAPAPPKFNVEPVKKATVSKPTLVVAPLAPLCAQSPTSMGPTVLVKTKNQPAPIVPPLTTQRLVPVMLPPTPPPAPKTSNPPAPKTSPKPTTTLPPSVTMAVQDRPELATLPVPKTYMAQGAVSCNVGLYEQQQQQRQQRQQQLTSLYVTRF</sequence>
<dbReference type="AlphaFoldDB" id="A0A914ZIA0"/>
<dbReference type="GO" id="GO:0004725">
    <property type="term" value="F:protein tyrosine phosphatase activity"/>
    <property type="evidence" value="ECO:0007669"/>
    <property type="project" value="InterPro"/>
</dbReference>
<dbReference type="SMART" id="SM00194">
    <property type="entry name" value="PTPc"/>
    <property type="match status" value="1"/>
</dbReference>
<dbReference type="Pfam" id="PF00102">
    <property type="entry name" value="Y_phosphatase"/>
    <property type="match status" value="1"/>
</dbReference>
<accession>A0A914ZIA0</accession>
<evidence type="ECO:0000259" key="2">
    <source>
        <dbReference type="PROSITE" id="PS50055"/>
    </source>
</evidence>
<dbReference type="InterPro" id="IPR052782">
    <property type="entry name" value="Oocyte-zygote_transition_reg"/>
</dbReference>
<name>A0A914ZIA0_PARUN</name>
<dbReference type="CDD" id="cd00047">
    <property type="entry name" value="PTPc"/>
    <property type="match status" value="1"/>
</dbReference>
<dbReference type="InterPro" id="IPR000387">
    <property type="entry name" value="Tyr_Pase_dom"/>
</dbReference>
<dbReference type="WBParaSite" id="PgB01_g012_t06">
    <property type="protein sequence ID" value="PgB01_g012_t06"/>
    <property type="gene ID" value="PgB01_g012"/>
</dbReference>
<evidence type="ECO:0000256" key="1">
    <source>
        <dbReference type="SAM" id="MobiDB-lite"/>
    </source>
</evidence>
<dbReference type="SUPFAM" id="SSF52799">
    <property type="entry name" value="(Phosphotyrosine protein) phosphatases II"/>
    <property type="match status" value="1"/>
</dbReference>
<evidence type="ECO:0000313" key="5">
    <source>
        <dbReference type="WBParaSite" id="PgB01_g012_t05"/>
    </source>
</evidence>
<dbReference type="WBParaSite" id="PgB01_g012_t05">
    <property type="protein sequence ID" value="PgB01_g012_t05"/>
    <property type="gene ID" value="PgB01_g012"/>
</dbReference>
<feature type="compositionally biased region" description="Low complexity" evidence="1">
    <location>
        <begin position="550"/>
        <end position="559"/>
    </location>
</feature>
<dbReference type="Gene3D" id="3.90.190.10">
    <property type="entry name" value="Protein tyrosine phosphatase superfamily"/>
    <property type="match status" value="1"/>
</dbReference>
<dbReference type="PROSITE" id="PS00383">
    <property type="entry name" value="TYR_PHOSPHATASE_1"/>
    <property type="match status" value="1"/>
</dbReference>